<dbReference type="STRING" id="862908.BMS_0590"/>
<dbReference type="AlphaFoldDB" id="E1X527"/>
<organism evidence="2 3">
    <name type="scientific">Halobacteriovorax marinus (strain ATCC BAA-682 / DSM 15412 / SJ)</name>
    <name type="common">Bacteriovorax marinus</name>
    <dbReference type="NCBI Taxonomy" id="862908"/>
    <lineage>
        <taxon>Bacteria</taxon>
        <taxon>Pseudomonadati</taxon>
        <taxon>Bdellovibrionota</taxon>
        <taxon>Bacteriovoracia</taxon>
        <taxon>Bacteriovoracales</taxon>
        <taxon>Halobacteriovoraceae</taxon>
        <taxon>Halobacteriovorax</taxon>
    </lineage>
</organism>
<protein>
    <recommendedName>
        <fullName evidence="4">Secreted protein</fullName>
    </recommendedName>
</protein>
<dbReference type="PATRIC" id="fig|862908.3.peg.566"/>
<proteinExistence type="predicted"/>
<reference evidence="3" key="1">
    <citation type="journal article" date="2013" name="ISME J.">
        <title>A small predatory core genome in the divergent marine Bacteriovorax marinus SJ and the terrestrial Bdellovibrio bacteriovorus.</title>
        <authorList>
            <person name="Crossman L.C."/>
            <person name="Chen H."/>
            <person name="Cerdeno-Tarraga A.M."/>
            <person name="Brooks K."/>
            <person name="Quail M.A."/>
            <person name="Pineiro S.A."/>
            <person name="Hobley L."/>
            <person name="Sockett R.E."/>
            <person name="Bentley S.D."/>
            <person name="Parkhill J."/>
            <person name="Williams H.N."/>
            <person name="Stine O.C."/>
        </authorList>
    </citation>
    <scope>NUCLEOTIDE SEQUENCE [LARGE SCALE GENOMIC DNA]</scope>
    <source>
        <strain evidence="3">ATCC BAA-682 / DSM 15412 / SJ</strain>
    </source>
</reference>
<dbReference type="EMBL" id="FQ312005">
    <property type="protein sequence ID" value="CBW25498.1"/>
    <property type="molecule type" value="Genomic_DNA"/>
</dbReference>
<dbReference type="OrthoDB" id="5291386at2"/>
<evidence type="ECO:0000313" key="3">
    <source>
        <dbReference type="Proteomes" id="UP000008963"/>
    </source>
</evidence>
<accession>E1X527</accession>
<keyword evidence="3" id="KW-1185">Reference proteome</keyword>
<evidence type="ECO:0000256" key="1">
    <source>
        <dbReference type="SAM" id="SignalP"/>
    </source>
</evidence>
<feature type="chain" id="PRO_5003154563" description="Secreted protein" evidence="1">
    <location>
        <begin position="19"/>
        <end position="242"/>
    </location>
</feature>
<keyword evidence="1" id="KW-0732">Signal</keyword>
<dbReference type="RefSeq" id="WP_014243285.1">
    <property type="nucleotide sequence ID" value="NC_016620.1"/>
</dbReference>
<gene>
    <name evidence="2" type="ordered locus">BMS_0590</name>
</gene>
<evidence type="ECO:0008006" key="4">
    <source>
        <dbReference type="Google" id="ProtNLM"/>
    </source>
</evidence>
<sequence>MKFLILSFLILLSSPVLSKEFNCFSKHISEAISKNKERRDLYAKMTNGESKRLSNLLINAERASFVVAKIYDWRVKYFQRNGLPLLCLDYIDMDLTPNFSASLDYPNLKYDEIRKIDISKVRKKLKKSLKVGYLELEEELEHLIDVNRNTGHYNCMFVHVLESIRRSAHLATHYIDSAREKGLRSPKKIIDKNIKLQINSLGIWYSLDKKASKFQEQGVQILCRDVPKIDLPTSLEIDSIYR</sequence>
<evidence type="ECO:0000313" key="2">
    <source>
        <dbReference type="EMBL" id="CBW25498.1"/>
    </source>
</evidence>
<feature type="signal peptide" evidence="1">
    <location>
        <begin position="1"/>
        <end position="18"/>
    </location>
</feature>
<name>E1X527_HALMS</name>
<dbReference type="HOGENOM" id="CLU_1154623_0_0_7"/>
<dbReference type="eggNOG" id="ENOG503474Q">
    <property type="taxonomic scope" value="Bacteria"/>
</dbReference>
<dbReference type="Proteomes" id="UP000008963">
    <property type="component" value="Chromosome"/>
</dbReference>
<dbReference type="KEGG" id="bmx:BMS_0590"/>